<evidence type="ECO:0000256" key="1">
    <source>
        <dbReference type="SAM" id="SignalP"/>
    </source>
</evidence>
<name>A0A9D5KB09_UNCW3</name>
<reference evidence="2" key="1">
    <citation type="submission" date="2019-11" db="EMBL/GenBank/DDBJ databases">
        <title>Microbial mats filling the niche in hypersaline microbial mats.</title>
        <authorList>
            <person name="Wong H.L."/>
            <person name="Macleod F.I."/>
            <person name="White R.A. III"/>
            <person name="Burns B.P."/>
        </authorList>
    </citation>
    <scope>NUCLEOTIDE SEQUENCE</scope>
    <source>
        <strain evidence="2">Bin_327</strain>
    </source>
</reference>
<comment type="caution">
    <text evidence="2">The sequence shown here is derived from an EMBL/GenBank/DDBJ whole genome shotgun (WGS) entry which is preliminary data.</text>
</comment>
<dbReference type="NCBIfam" id="TIGR04183">
    <property type="entry name" value="Por_Secre_tail"/>
    <property type="match status" value="1"/>
</dbReference>
<keyword evidence="1" id="KW-0732">Signal</keyword>
<gene>
    <name evidence="2" type="ORF">GF359_04530</name>
</gene>
<dbReference type="NCBIfam" id="NF038128">
    <property type="entry name" value="choice_anch_J"/>
    <property type="match status" value="1"/>
</dbReference>
<feature type="chain" id="PRO_5039414891" evidence="1">
    <location>
        <begin position="25"/>
        <end position="521"/>
    </location>
</feature>
<accession>A0A9D5KB09</accession>
<evidence type="ECO:0000313" key="2">
    <source>
        <dbReference type="EMBL" id="MBD3364461.1"/>
    </source>
</evidence>
<feature type="signal peptide" evidence="1">
    <location>
        <begin position="1"/>
        <end position="24"/>
    </location>
</feature>
<dbReference type="EMBL" id="WJKJ01000148">
    <property type="protein sequence ID" value="MBD3364461.1"/>
    <property type="molecule type" value="Genomic_DNA"/>
</dbReference>
<dbReference type="Proteomes" id="UP000630660">
    <property type="component" value="Unassembled WGS sequence"/>
</dbReference>
<proteinExistence type="predicted"/>
<evidence type="ECO:0000313" key="3">
    <source>
        <dbReference type="Proteomes" id="UP000630660"/>
    </source>
</evidence>
<sequence length="521" mass="57628">MTKKVMGMAVAVLILAIAVPALNAQPTMLLEEDFNGAWIPPGWEVIEYCNSGFMPNWSQYSYGYPYDNGPYAAYVWWAWDPSDEWLITPQIDLTEVEPGSEVLFGFNCCFYHTQANHNYVCVGIAPNYDALMPQHIWIDTIADLTHDYGDGNYFTMMNDYPNPFEFDLSAYAGQVIAIGFNYYWDGYDPPGHYRGIQAVDDVWLSAEAGGGPPAGDTLDLEMKQIIRPNTEEEGGVAFTPGCRIFNNLDTVANAKIRCLIKDLSDNSTVYEDILNSFPLDPGYTEVQTFRSFTPDINMNYEALFVVEHPDDPHPENDDMWKRFSTAGLRVNPIDMLSPDPEQYNEFSPSATYMEMAGQPSVTANLICTIEDMAYGAVVYSDTLADEVFDSAQSRDITFAQVSGLANGSYQITFKAVHLLKGEISNPALVESFTYTGIGELPEINTFSLEVAGNNVRFTLGENTDVNLRVYDVAGNMVADLASGSFASGSHTAAIDGLVSGVYFVKLVTPFFTDVAKVTVVK</sequence>
<organism evidence="2 3">
    <name type="scientific">candidate division WOR-3 bacterium</name>
    <dbReference type="NCBI Taxonomy" id="2052148"/>
    <lineage>
        <taxon>Bacteria</taxon>
        <taxon>Bacteria division WOR-3</taxon>
    </lineage>
</organism>
<dbReference type="Gene3D" id="2.60.120.200">
    <property type="match status" value="1"/>
</dbReference>
<dbReference type="InterPro" id="IPR026444">
    <property type="entry name" value="Secre_tail"/>
</dbReference>
<protein>
    <submittedName>
        <fullName evidence="2">T9SS type A sorting domain-containing protein</fullName>
    </submittedName>
</protein>
<dbReference type="AlphaFoldDB" id="A0A9D5KB09"/>